<dbReference type="Proteomes" id="UP001604335">
    <property type="component" value="Unassembled WGS sequence"/>
</dbReference>
<feature type="region of interest" description="Disordered" evidence="1">
    <location>
        <begin position="1"/>
        <end position="33"/>
    </location>
</feature>
<gene>
    <name evidence="2" type="ORF">VPK24_11675</name>
</gene>
<evidence type="ECO:0000313" key="3">
    <source>
        <dbReference type="Proteomes" id="UP001604335"/>
    </source>
</evidence>
<evidence type="ECO:0000313" key="2">
    <source>
        <dbReference type="EMBL" id="MFG3818298.1"/>
    </source>
</evidence>
<accession>A0ABW7CE59</accession>
<dbReference type="EMBL" id="JAZAQF010000069">
    <property type="protein sequence ID" value="MFG3818298.1"/>
    <property type="molecule type" value="Genomic_DNA"/>
</dbReference>
<reference evidence="3" key="1">
    <citation type="journal article" date="2024" name="Algal Res.">
        <title>Biochemical, toxicological and genomic investigation of a high-biomass producing Limnothrix strain isolated from Italian shallow drinking water reservoir.</title>
        <authorList>
            <person name="Simonazzi M."/>
            <person name="Shishido T.K."/>
            <person name="Delbaje E."/>
            <person name="Wahlsten M."/>
            <person name="Fewer D.P."/>
            <person name="Sivonen K."/>
            <person name="Pezzolesi L."/>
            <person name="Pistocchi R."/>
        </authorList>
    </citation>
    <scope>NUCLEOTIDE SEQUENCE [LARGE SCALE GENOMIC DNA]</scope>
    <source>
        <strain evidence="3">LRLZ20PSL1</strain>
    </source>
</reference>
<keyword evidence="3" id="KW-1185">Reference proteome</keyword>
<name>A0ABW7CE59_9CYAN</name>
<comment type="caution">
    <text evidence="2">The sequence shown here is derived from an EMBL/GenBank/DDBJ whole genome shotgun (WGS) entry which is preliminary data.</text>
</comment>
<protein>
    <submittedName>
        <fullName evidence="2">Uncharacterized protein</fullName>
    </submittedName>
</protein>
<evidence type="ECO:0000256" key="1">
    <source>
        <dbReference type="SAM" id="MobiDB-lite"/>
    </source>
</evidence>
<sequence length="61" mass="6230">MKPPDRPSTDLGMDLGKELKSARRAGGTGDGLIAPRNAKLDAIGAIGLGTLTHRGLPAPEP</sequence>
<dbReference type="RefSeq" id="WP_393013528.1">
    <property type="nucleotide sequence ID" value="NZ_JAZAQF010000069.1"/>
</dbReference>
<organism evidence="2 3">
    <name type="scientific">Limnothrix redekei LRLZ20PSL1</name>
    <dbReference type="NCBI Taxonomy" id="3112953"/>
    <lineage>
        <taxon>Bacteria</taxon>
        <taxon>Bacillati</taxon>
        <taxon>Cyanobacteriota</taxon>
        <taxon>Cyanophyceae</taxon>
        <taxon>Pseudanabaenales</taxon>
        <taxon>Pseudanabaenaceae</taxon>
        <taxon>Limnothrix</taxon>
    </lineage>
</organism>
<proteinExistence type="predicted"/>